<gene>
    <name evidence="1" type="ORF">LCGC14_2936670</name>
</gene>
<organism evidence="1">
    <name type="scientific">marine sediment metagenome</name>
    <dbReference type="NCBI Taxonomy" id="412755"/>
    <lineage>
        <taxon>unclassified sequences</taxon>
        <taxon>metagenomes</taxon>
        <taxon>ecological metagenomes</taxon>
    </lineage>
</organism>
<evidence type="ECO:0000313" key="1">
    <source>
        <dbReference type="EMBL" id="KKK69175.1"/>
    </source>
</evidence>
<protein>
    <submittedName>
        <fullName evidence="1">Uncharacterized protein</fullName>
    </submittedName>
</protein>
<name>A0A0F8Y6C7_9ZZZZ</name>
<dbReference type="AlphaFoldDB" id="A0A0F8Y6C7"/>
<sequence>MDYEFEIESKDIVSKTRDDDVRTRSLTLIADVLWEIQKHLEILADAAAWKGE</sequence>
<proteinExistence type="predicted"/>
<reference evidence="1" key="1">
    <citation type="journal article" date="2015" name="Nature">
        <title>Complex archaea that bridge the gap between prokaryotes and eukaryotes.</title>
        <authorList>
            <person name="Spang A."/>
            <person name="Saw J.H."/>
            <person name="Jorgensen S.L."/>
            <person name="Zaremba-Niedzwiedzka K."/>
            <person name="Martijn J."/>
            <person name="Lind A.E."/>
            <person name="van Eijk R."/>
            <person name="Schleper C."/>
            <person name="Guy L."/>
            <person name="Ettema T.J."/>
        </authorList>
    </citation>
    <scope>NUCLEOTIDE SEQUENCE</scope>
</reference>
<dbReference type="EMBL" id="LAZR01058782">
    <property type="protein sequence ID" value="KKK69175.1"/>
    <property type="molecule type" value="Genomic_DNA"/>
</dbReference>
<comment type="caution">
    <text evidence="1">The sequence shown here is derived from an EMBL/GenBank/DDBJ whole genome shotgun (WGS) entry which is preliminary data.</text>
</comment>
<accession>A0A0F8Y6C7</accession>